<dbReference type="EMBL" id="JAICBX010000001">
    <property type="protein sequence ID" value="MBW8635946.1"/>
    <property type="molecule type" value="Genomic_DNA"/>
</dbReference>
<protein>
    <submittedName>
        <fullName evidence="2">Invasion associated locus B family protein</fullName>
    </submittedName>
</protein>
<organism evidence="2 3">
    <name type="scientific">Flavimaribacter sediminis</name>
    <dbReference type="NCBI Taxonomy" id="2865987"/>
    <lineage>
        <taxon>Bacteria</taxon>
        <taxon>Pseudomonadati</taxon>
        <taxon>Pseudomonadota</taxon>
        <taxon>Alphaproteobacteria</taxon>
        <taxon>Hyphomicrobiales</taxon>
        <taxon>Rhizobiaceae</taxon>
        <taxon>Flavimaribacter</taxon>
    </lineage>
</organism>
<feature type="compositionally biased region" description="Low complexity" evidence="1">
    <location>
        <begin position="77"/>
        <end position="92"/>
    </location>
</feature>
<name>A0AAE3CZQ0_9HYPH</name>
<dbReference type="Proteomes" id="UP001196509">
    <property type="component" value="Unassembled WGS sequence"/>
</dbReference>
<reference evidence="2" key="1">
    <citation type="submission" date="2021-08" db="EMBL/GenBank/DDBJ databases">
        <title>Hoeflea bacterium WL0058 sp. nov., isolated from the sediment.</title>
        <authorList>
            <person name="Wang L."/>
            <person name="Zhang D."/>
        </authorList>
    </citation>
    <scope>NUCLEOTIDE SEQUENCE</scope>
    <source>
        <strain evidence="2">WL0058</strain>
    </source>
</reference>
<evidence type="ECO:0000313" key="3">
    <source>
        <dbReference type="Proteomes" id="UP001196509"/>
    </source>
</evidence>
<dbReference type="InterPro" id="IPR010642">
    <property type="entry name" value="Invasion_prot_B"/>
</dbReference>
<evidence type="ECO:0000256" key="1">
    <source>
        <dbReference type="SAM" id="MobiDB-lite"/>
    </source>
</evidence>
<comment type="caution">
    <text evidence="2">The sequence shown here is derived from an EMBL/GenBank/DDBJ whole genome shotgun (WGS) entry which is preliminary data.</text>
</comment>
<feature type="region of interest" description="Disordered" evidence="1">
    <location>
        <begin position="55"/>
        <end position="92"/>
    </location>
</feature>
<dbReference type="Pfam" id="PF06776">
    <property type="entry name" value="IalB"/>
    <property type="match status" value="1"/>
</dbReference>
<dbReference type="InterPro" id="IPR038696">
    <property type="entry name" value="IalB_sf"/>
</dbReference>
<proteinExistence type="predicted"/>
<dbReference type="Gene3D" id="2.60.40.1880">
    <property type="entry name" value="Invasion associated locus B (IalB) protein"/>
    <property type="match status" value="1"/>
</dbReference>
<accession>A0AAE3CZQ0</accession>
<dbReference type="RefSeq" id="WP_220226663.1">
    <property type="nucleotide sequence ID" value="NZ_JAICBX010000001.1"/>
</dbReference>
<evidence type="ECO:0000313" key="2">
    <source>
        <dbReference type="EMBL" id="MBW8635946.1"/>
    </source>
</evidence>
<keyword evidence="3" id="KW-1185">Reference proteome</keyword>
<sequence>MRFAFITLLIALLAAVLIAIVVVPPGDLRRFQNSVEVIVASVRARIEAAGGDDATTIASSESKIEPAAQKTGLNRPASQASRTTQTTRTTASRVALENPAEIRIGQPIGAWDYSCTDEPASARQCSISHSVKEGANGSLAFAWTITADPEGNMSAVWRTRTGVKVSRGIIIEAGTPKPIVLPFEDCTPRFCLSRANLAPDFVTMLKSATTARATITSVNGAPMTFQIDTDGLADGLTLLQ</sequence>
<gene>
    <name evidence="2" type="ORF">K1W69_02020</name>
</gene>
<dbReference type="AlphaFoldDB" id="A0AAE3CZQ0"/>